<gene>
    <name evidence="1" type="ORF">G8D99_07500</name>
</gene>
<organism evidence="1 2">
    <name type="scientific">Acinetobacter lanii</name>
    <dbReference type="NCBI Taxonomy" id="2715163"/>
    <lineage>
        <taxon>Bacteria</taxon>
        <taxon>Pseudomonadati</taxon>
        <taxon>Pseudomonadota</taxon>
        <taxon>Gammaproteobacteria</taxon>
        <taxon>Moraxellales</taxon>
        <taxon>Moraxellaceae</taxon>
        <taxon>Acinetobacter</taxon>
    </lineage>
</organism>
<sequence length="149" mass="17524">MSVNVIIDLDSGYINIGNFLLKSGLIESEFLRNEKGLNSTHFIDFQGDSSYKFPLFLGELKFSTIVSFKKGEIDVVSFQLIDINGEVFNPWDFEGNYNKLLSIFNSENYVEKKKNDFRHYTQFIFRWGEIGVYYEVKSLDCNFYIRWKS</sequence>
<reference evidence="1 2" key="1">
    <citation type="submission" date="2020-03" db="EMBL/GenBank/DDBJ databases">
        <authorList>
            <person name="Zhu W."/>
        </authorList>
    </citation>
    <scope>NUCLEOTIDE SEQUENCE [LARGE SCALE GENOMIC DNA]</scope>
    <source>
        <strain evidence="1 2">185</strain>
    </source>
</reference>
<accession>A0A6G8S406</accession>
<protein>
    <submittedName>
        <fullName evidence="1">Uncharacterized protein</fullName>
    </submittedName>
</protein>
<evidence type="ECO:0000313" key="1">
    <source>
        <dbReference type="EMBL" id="QIO08875.1"/>
    </source>
</evidence>
<dbReference type="Proteomes" id="UP000501939">
    <property type="component" value="Chromosome"/>
</dbReference>
<evidence type="ECO:0000313" key="2">
    <source>
        <dbReference type="Proteomes" id="UP000501939"/>
    </source>
</evidence>
<proteinExistence type="predicted"/>
<dbReference type="AlphaFoldDB" id="A0A6G8S406"/>
<dbReference type="KEGG" id="alj:G8D99_07500"/>
<dbReference type="EMBL" id="CP049916">
    <property type="protein sequence ID" value="QIO08875.1"/>
    <property type="molecule type" value="Genomic_DNA"/>
</dbReference>
<name>A0A6G8S406_9GAMM</name>
<keyword evidence="2" id="KW-1185">Reference proteome</keyword>
<dbReference type="RefSeq" id="WP_166324014.1">
    <property type="nucleotide sequence ID" value="NZ_CP049916.1"/>
</dbReference>